<dbReference type="PROSITE" id="PS51257">
    <property type="entry name" value="PROKAR_LIPOPROTEIN"/>
    <property type="match status" value="1"/>
</dbReference>
<feature type="repeat" description="TPR" evidence="1">
    <location>
        <begin position="96"/>
        <end position="129"/>
    </location>
</feature>
<keyword evidence="2" id="KW-0732">Signal</keyword>
<dbReference type="InterPro" id="IPR011990">
    <property type="entry name" value="TPR-like_helical_dom_sf"/>
</dbReference>
<dbReference type="InterPro" id="IPR019734">
    <property type="entry name" value="TPR_rpt"/>
</dbReference>
<evidence type="ECO:0000313" key="3">
    <source>
        <dbReference type="EMBL" id="NWC13804.1"/>
    </source>
</evidence>
<gene>
    <name evidence="3" type="ORF">HX845_09140</name>
</gene>
<dbReference type="Proteomes" id="UP000517547">
    <property type="component" value="Unassembled WGS sequence"/>
</dbReference>
<name>A0A7Y7XXA0_9PSED</name>
<proteinExistence type="predicted"/>
<dbReference type="AlphaFoldDB" id="A0A7Y7XXA0"/>
<evidence type="ECO:0000256" key="2">
    <source>
        <dbReference type="SAM" id="SignalP"/>
    </source>
</evidence>
<reference evidence="3 4" key="1">
    <citation type="submission" date="2020-04" db="EMBL/GenBank/DDBJ databases">
        <title>Molecular characterization of pseudomonads from Agaricus bisporus reveal novel blotch 2 pathogens in Western Europe.</title>
        <authorList>
            <person name="Taparia T."/>
            <person name="Krijger M."/>
            <person name="Haynes E."/>
            <person name="Elpinstone J.G."/>
            <person name="Noble R."/>
            <person name="Van Der Wolf J."/>
        </authorList>
    </citation>
    <scope>NUCLEOTIDE SEQUENCE [LARGE SCALE GENOMIC DNA]</scope>
    <source>
        <strain evidence="3 4">IPO3738</strain>
    </source>
</reference>
<keyword evidence="1" id="KW-0802">TPR repeat</keyword>
<feature type="chain" id="PRO_5031131034" evidence="2">
    <location>
        <begin position="30"/>
        <end position="180"/>
    </location>
</feature>
<dbReference type="Pfam" id="PF13431">
    <property type="entry name" value="TPR_17"/>
    <property type="match status" value="1"/>
</dbReference>
<evidence type="ECO:0000313" key="4">
    <source>
        <dbReference type="Proteomes" id="UP000517547"/>
    </source>
</evidence>
<dbReference type="PROSITE" id="PS50005">
    <property type="entry name" value="TPR"/>
    <property type="match status" value="1"/>
</dbReference>
<dbReference type="Gene3D" id="1.25.40.10">
    <property type="entry name" value="Tetratricopeptide repeat domain"/>
    <property type="match status" value="1"/>
</dbReference>
<organism evidence="3 4">
    <name type="scientific">Pseudomonas gingeri</name>
    <dbReference type="NCBI Taxonomy" id="117681"/>
    <lineage>
        <taxon>Bacteria</taxon>
        <taxon>Pseudomonadati</taxon>
        <taxon>Pseudomonadota</taxon>
        <taxon>Gammaproteobacteria</taxon>
        <taxon>Pseudomonadales</taxon>
        <taxon>Pseudomonadaceae</taxon>
        <taxon>Pseudomonas</taxon>
    </lineage>
</organism>
<protein>
    <submittedName>
        <fullName evidence="3">Tetratricopeptide repeat protein</fullName>
    </submittedName>
</protein>
<dbReference type="RefSeq" id="WP_017127398.1">
    <property type="nucleotide sequence ID" value="NZ_JACAOK010000015.1"/>
</dbReference>
<dbReference type="SMART" id="SM00028">
    <property type="entry name" value="TPR"/>
    <property type="match status" value="2"/>
</dbReference>
<feature type="signal peptide" evidence="2">
    <location>
        <begin position="1"/>
        <end position="29"/>
    </location>
</feature>
<dbReference type="SUPFAM" id="SSF48452">
    <property type="entry name" value="TPR-like"/>
    <property type="match status" value="1"/>
</dbReference>
<dbReference type="EMBL" id="JACAQE010000002">
    <property type="protein sequence ID" value="NWC13804.1"/>
    <property type="molecule type" value="Genomic_DNA"/>
</dbReference>
<accession>A0A7Y7XXA0</accession>
<sequence>MSLRKSTFAVPFLIASCLAASLSSSLAFASGDDPAPPKPKCTEQQIWNPRENKCEPKVSSTTTDDERADYAYVLAKDKQYQAALDVLDTLKDQNTAKALNYRGYATRKLGRTDEGIGYYLQAVELDPNYAQVREYLGEAYVIKGRLDLAQEQLQTIKSLCGTQCEEYEDLADAIAHPTQS</sequence>
<evidence type="ECO:0000256" key="1">
    <source>
        <dbReference type="PROSITE-ProRule" id="PRU00339"/>
    </source>
</evidence>
<comment type="caution">
    <text evidence="3">The sequence shown here is derived from an EMBL/GenBank/DDBJ whole genome shotgun (WGS) entry which is preliminary data.</text>
</comment>